<feature type="active site" description="Proton acceptor" evidence="7">
    <location>
        <position position="208"/>
    </location>
</feature>
<dbReference type="GO" id="GO:0004177">
    <property type="term" value="F:aminopeptidase activity"/>
    <property type="evidence" value="ECO:0007669"/>
    <property type="project" value="UniProtKB-UniRule"/>
</dbReference>
<dbReference type="PIRSF" id="PIRSF001123">
    <property type="entry name" value="PepA_GA"/>
    <property type="match status" value="1"/>
</dbReference>
<comment type="cofactor">
    <cofactor evidence="8">
        <name>a divalent metal cation</name>
        <dbReference type="ChEBI" id="CHEBI:60240"/>
    </cofactor>
    <text evidence="8">Binds 2 divalent metal cations per subunit.</text>
</comment>
<feature type="binding site" evidence="8">
    <location>
        <position position="176"/>
    </location>
    <ligand>
        <name>Zn(2+)</name>
        <dbReference type="ChEBI" id="CHEBI:29105"/>
        <label>1</label>
    </ligand>
</feature>
<dbReference type="SUPFAM" id="SSF53187">
    <property type="entry name" value="Zn-dependent exopeptidases"/>
    <property type="match status" value="1"/>
</dbReference>
<evidence type="ECO:0000256" key="2">
    <source>
        <dbReference type="ARBA" id="ARBA00022438"/>
    </source>
</evidence>
<feature type="binding site" evidence="8">
    <location>
        <position position="209"/>
    </location>
    <ligand>
        <name>Zn(2+)</name>
        <dbReference type="ChEBI" id="CHEBI:29105"/>
        <label>2</label>
    </ligand>
</feature>
<evidence type="ECO:0000256" key="5">
    <source>
        <dbReference type="ARBA" id="ARBA00022801"/>
    </source>
</evidence>
<evidence type="ECO:0000256" key="4">
    <source>
        <dbReference type="ARBA" id="ARBA00022723"/>
    </source>
</evidence>
<evidence type="ECO:0000313" key="9">
    <source>
        <dbReference type="EMBL" id="CCV65857.1"/>
    </source>
</evidence>
<organism evidence="9 10">
    <name type="scientific">Acholeplasma brassicae</name>
    <dbReference type="NCBI Taxonomy" id="61635"/>
    <lineage>
        <taxon>Bacteria</taxon>
        <taxon>Bacillati</taxon>
        <taxon>Mycoplasmatota</taxon>
        <taxon>Mollicutes</taxon>
        <taxon>Acholeplasmatales</taxon>
        <taxon>Acholeplasmataceae</taxon>
        <taxon>Acholeplasma</taxon>
    </lineage>
</organism>
<gene>
    <name evidence="9" type="ORF">BN85308360</name>
</gene>
<name>U4KNE6_9MOLU</name>
<reference evidence="9 10" key="1">
    <citation type="journal article" date="2013" name="J. Mol. Microbiol. Biotechnol.">
        <title>Analysis of the Complete Genomes of Acholeplasma brassicae , A. palmae and A. laidlawii and Their Comparison to the Obligate Parasites from ' Candidatus Phytoplasma'.</title>
        <authorList>
            <person name="Kube M."/>
            <person name="Siewert C."/>
            <person name="Migdoll A.M."/>
            <person name="Duduk B."/>
            <person name="Holz S."/>
            <person name="Rabus R."/>
            <person name="Seemuller E."/>
            <person name="Mitrovic J."/>
            <person name="Muller I."/>
            <person name="Buttner C."/>
            <person name="Reinhardt R."/>
        </authorList>
    </citation>
    <scope>NUCLEOTIDE SEQUENCE [LARGE SCALE GENOMIC DNA]</scope>
    <source>
        <strain evidence="10">0502</strain>
    </source>
</reference>
<evidence type="ECO:0000256" key="8">
    <source>
        <dbReference type="PIRSR" id="PIRSR001123-2"/>
    </source>
</evidence>
<feature type="binding site" evidence="8">
    <location>
        <position position="315"/>
    </location>
    <ligand>
        <name>Zn(2+)</name>
        <dbReference type="ChEBI" id="CHEBI:29105"/>
        <label>2</label>
    </ligand>
</feature>
<comment type="similarity">
    <text evidence="1 6">Belongs to the peptidase M42 family.</text>
</comment>
<feature type="binding site" evidence="8">
    <location>
        <position position="231"/>
    </location>
    <ligand>
        <name>Zn(2+)</name>
        <dbReference type="ChEBI" id="CHEBI:29105"/>
        <label>1</label>
    </ligand>
</feature>
<dbReference type="PANTHER" id="PTHR32481">
    <property type="entry name" value="AMINOPEPTIDASE"/>
    <property type="match status" value="1"/>
</dbReference>
<dbReference type="Proteomes" id="UP000032737">
    <property type="component" value="Chromosome"/>
</dbReference>
<dbReference type="Gene3D" id="2.40.30.40">
    <property type="entry name" value="Peptidase M42, domain 2"/>
    <property type="match status" value="1"/>
</dbReference>
<evidence type="ECO:0000256" key="1">
    <source>
        <dbReference type="ARBA" id="ARBA00006272"/>
    </source>
</evidence>
<keyword evidence="10" id="KW-1185">Reference proteome</keyword>
<proteinExistence type="inferred from homology"/>
<dbReference type="RefSeq" id="WP_030004719.1">
    <property type="nucleotide sequence ID" value="NC_022549.1"/>
</dbReference>
<dbReference type="InterPro" id="IPR051464">
    <property type="entry name" value="Peptidase_M42_aminopept"/>
</dbReference>
<evidence type="ECO:0000256" key="7">
    <source>
        <dbReference type="PIRSR" id="PIRSR001123-1"/>
    </source>
</evidence>
<keyword evidence="2 9" id="KW-0031">Aminopeptidase</keyword>
<evidence type="ECO:0000256" key="6">
    <source>
        <dbReference type="PIRNR" id="PIRNR001123"/>
    </source>
</evidence>
<dbReference type="Gene3D" id="3.40.630.10">
    <property type="entry name" value="Zn peptidases"/>
    <property type="match status" value="1"/>
</dbReference>
<dbReference type="EMBL" id="FO681348">
    <property type="protein sequence ID" value="CCV65857.1"/>
    <property type="molecule type" value="Genomic_DNA"/>
</dbReference>
<dbReference type="InterPro" id="IPR023367">
    <property type="entry name" value="Peptidase_M42_dom2"/>
</dbReference>
<dbReference type="AlphaFoldDB" id="U4KNE6"/>
<feature type="binding site" evidence="8">
    <location>
        <position position="176"/>
    </location>
    <ligand>
        <name>Zn(2+)</name>
        <dbReference type="ChEBI" id="CHEBI:29105"/>
        <label>2</label>
    </ligand>
</feature>
<accession>U4KNE6</accession>
<dbReference type="STRING" id="61635.BN85308360"/>
<dbReference type="OrthoDB" id="9772053at2"/>
<protein>
    <submittedName>
        <fullName evidence="9">Glutamyl aminopeptidase, M42 family</fullName>
    </submittedName>
</protein>
<dbReference type="KEGG" id="abra:BN85308360"/>
<keyword evidence="5" id="KW-0378">Hydrolase</keyword>
<dbReference type="HOGENOM" id="CLU_047249_0_2_14"/>
<evidence type="ECO:0000256" key="3">
    <source>
        <dbReference type="ARBA" id="ARBA00022670"/>
    </source>
</evidence>
<dbReference type="Pfam" id="PF05343">
    <property type="entry name" value="Peptidase_M42"/>
    <property type="match status" value="1"/>
</dbReference>
<keyword evidence="4 8" id="KW-0479">Metal-binding</keyword>
<keyword evidence="3" id="KW-0645">Protease</keyword>
<dbReference type="SUPFAM" id="SSF101821">
    <property type="entry name" value="Aminopeptidase/glucanase lid domain"/>
    <property type="match status" value="1"/>
</dbReference>
<feature type="binding site" evidence="8">
    <location>
        <position position="66"/>
    </location>
    <ligand>
        <name>Zn(2+)</name>
        <dbReference type="ChEBI" id="CHEBI:29105"/>
        <label>1</label>
    </ligand>
</feature>
<dbReference type="InterPro" id="IPR008007">
    <property type="entry name" value="Peptidase_M42"/>
</dbReference>
<dbReference type="PANTHER" id="PTHR32481:SF0">
    <property type="entry name" value="AMINOPEPTIDASE YPDE-RELATED"/>
    <property type="match status" value="1"/>
</dbReference>
<sequence length="351" mass="38572">MKIDPIYEKLMNAFGISAYESDVKSIMLEEIKKYKNYTIEADNLGSVFAVKKSKNPNAKTVMIAGHMDEVGLMVSSIMPNGGLKVIPIGGLVPEVFISQVLHVKGKNGLVPGVIGSIPPHLSKTQKVDFPDFVLDIGATSKEEVKAFGVSIGDMVLNQNIYLETYNKDRIISKAVDNRWGCGMALEVIRDYDDVELDFHLIVGATVQEEVGLRGAGTAVFKFKPDMFIALDASPLNDLLDQGASGKMGEGFLIRLYDPRNIMAPKLFNWFKEVAESNDINYQVYIAKGGTDAARALDSNDGIIATTIGLPARYIHSTAAMFDLKDHFAAYQMVRKVINTLTNEQIAIFQAH</sequence>
<evidence type="ECO:0000313" key="10">
    <source>
        <dbReference type="Proteomes" id="UP000032737"/>
    </source>
</evidence>
<dbReference type="GO" id="GO:0046872">
    <property type="term" value="F:metal ion binding"/>
    <property type="evidence" value="ECO:0007669"/>
    <property type="project" value="UniProtKB-UniRule"/>
</dbReference>
<dbReference type="GO" id="GO:0006508">
    <property type="term" value="P:proteolysis"/>
    <property type="evidence" value="ECO:0007669"/>
    <property type="project" value="UniProtKB-KW"/>
</dbReference>